<dbReference type="GeneID" id="24437579"/>
<sequence>MKEQEQSILVKMKNSIIKRKIKRYIITVSTNRLLDSQQQISLRLIFIKELSSSTLFSCNKFLRGLELIYQFYISFLKAPLNYYWLYFSYYYQYLDLFILFLNAINRTVINGCSYKCMICLQLFIQSHIAMVGIECRSQIFFNLKSFIQIQGV</sequence>
<keyword evidence="1" id="KW-0812">Transmembrane</keyword>
<reference evidence="2" key="1">
    <citation type="journal article" date="2006" name="PLoS Biol.">
        <title>Macronuclear genome sequence of the ciliate Tetrahymena thermophila, a model eukaryote.</title>
        <authorList>
            <person name="Eisen J.A."/>
            <person name="Coyne R.S."/>
            <person name="Wu M."/>
            <person name="Wu D."/>
            <person name="Thiagarajan M."/>
            <person name="Wortman J.R."/>
            <person name="Badger J.H."/>
            <person name="Ren Q."/>
            <person name="Amedeo P."/>
            <person name="Jones K.M."/>
            <person name="Tallon L.J."/>
            <person name="Delcher A.L."/>
            <person name="Salzberg S.L."/>
            <person name="Silva J.C."/>
            <person name="Haas B.J."/>
            <person name="Majoros W.H."/>
            <person name="Farzad M."/>
            <person name="Carlton J.M."/>
            <person name="Smith R.K. Jr."/>
            <person name="Garg J."/>
            <person name="Pearlman R.E."/>
            <person name="Karrer K.M."/>
            <person name="Sun L."/>
            <person name="Manning G."/>
            <person name="Elde N.C."/>
            <person name="Turkewitz A.P."/>
            <person name="Asai D.J."/>
            <person name="Wilkes D.E."/>
            <person name="Wang Y."/>
            <person name="Cai H."/>
            <person name="Collins K."/>
            <person name="Stewart B.A."/>
            <person name="Lee S.R."/>
            <person name="Wilamowska K."/>
            <person name="Weinberg Z."/>
            <person name="Ruzzo W.L."/>
            <person name="Wloga D."/>
            <person name="Gaertig J."/>
            <person name="Frankel J."/>
            <person name="Tsao C.-C."/>
            <person name="Gorovsky M.A."/>
            <person name="Keeling P.J."/>
            <person name="Waller R.F."/>
            <person name="Patron N.J."/>
            <person name="Cherry J.M."/>
            <person name="Stover N.A."/>
            <person name="Krieger C.J."/>
            <person name="del Toro C."/>
            <person name="Ryder H.F."/>
            <person name="Williamson S.C."/>
            <person name="Barbeau R.A."/>
            <person name="Hamilton E.P."/>
            <person name="Orias E."/>
        </authorList>
    </citation>
    <scope>NUCLEOTIDE SEQUENCE [LARGE SCALE GENOMIC DNA]</scope>
    <source>
        <strain evidence="2">SB210</strain>
    </source>
</reference>
<dbReference type="Proteomes" id="UP000009168">
    <property type="component" value="Unassembled WGS sequence"/>
</dbReference>
<keyword evidence="1" id="KW-0472">Membrane</keyword>
<evidence type="ECO:0000313" key="2">
    <source>
        <dbReference type="Proteomes" id="UP000009168"/>
    </source>
</evidence>
<protein>
    <submittedName>
        <fullName evidence="1">Transmembrane protein, putative</fullName>
    </submittedName>
</protein>
<gene>
    <name evidence="1" type="ORF">TTHERM_000155250</name>
</gene>
<keyword evidence="2" id="KW-1185">Reference proteome</keyword>
<proteinExistence type="predicted"/>
<dbReference type="RefSeq" id="XP_012651517.1">
    <property type="nucleotide sequence ID" value="XM_012796063.1"/>
</dbReference>
<accession>W7XLB5</accession>
<organism evidence="1 2">
    <name type="scientific">Tetrahymena thermophila (strain SB210)</name>
    <dbReference type="NCBI Taxonomy" id="312017"/>
    <lineage>
        <taxon>Eukaryota</taxon>
        <taxon>Sar</taxon>
        <taxon>Alveolata</taxon>
        <taxon>Ciliophora</taxon>
        <taxon>Intramacronucleata</taxon>
        <taxon>Oligohymenophorea</taxon>
        <taxon>Hymenostomatida</taxon>
        <taxon>Tetrahymenina</taxon>
        <taxon>Tetrahymenidae</taxon>
        <taxon>Tetrahymena</taxon>
    </lineage>
</organism>
<dbReference type="InParanoid" id="W7XLB5"/>
<name>W7XLB5_TETTS</name>
<dbReference type="KEGG" id="tet:TTHERM_000155250"/>
<dbReference type="AlphaFoldDB" id="W7XLB5"/>
<evidence type="ECO:0000313" key="1">
    <source>
        <dbReference type="EMBL" id="EWS75999.1"/>
    </source>
</evidence>
<dbReference type="EMBL" id="GG662820">
    <property type="protein sequence ID" value="EWS75999.1"/>
    <property type="molecule type" value="Genomic_DNA"/>
</dbReference>